<reference evidence="2 3" key="1">
    <citation type="submission" date="2014-03" db="EMBL/GenBank/DDBJ databases">
        <title>Draft genome of the hookworm Oesophagostomum dentatum.</title>
        <authorList>
            <person name="Mitreva M."/>
        </authorList>
    </citation>
    <scope>NUCLEOTIDE SEQUENCE [LARGE SCALE GENOMIC DNA]</scope>
    <source>
        <strain evidence="2 3">OD-Hann</strain>
    </source>
</reference>
<dbReference type="EMBL" id="KN610090">
    <property type="protein sequence ID" value="KHJ78119.1"/>
    <property type="molecule type" value="Genomic_DNA"/>
</dbReference>
<keyword evidence="1" id="KW-1133">Transmembrane helix</keyword>
<dbReference type="Proteomes" id="UP000053660">
    <property type="component" value="Unassembled WGS sequence"/>
</dbReference>
<sequence length="75" mass="8662">MYAVARKHGASSFIEHMPFVGAFLIFCSFYSFLLSTDAFHTLLYSYNKLMIACSLHFYMALTIFLFAFCYGKICE</sequence>
<evidence type="ECO:0000313" key="3">
    <source>
        <dbReference type="Proteomes" id="UP000053660"/>
    </source>
</evidence>
<gene>
    <name evidence="2" type="ORF">OESDEN_22261</name>
</gene>
<organism evidence="2 3">
    <name type="scientific">Oesophagostomum dentatum</name>
    <name type="common">Nodular worm</name>
    <dbReference type="NCBI Taxonomy" id="61180"/>
    <lineage>
        <taxon>Eukaryota</taxon>
        <taxon>Metazoa</taxon>
        <taxon>Ecdysozoa</taxon>
        <taxon>Nematoda</taxon>
        <taxon>Chromadorea</taxon>
        <taxon>Rhabditida</taxon>
        <taxon>Rhabditina</taxon>
        <taxon>Rhabditomorpha</taxon>
        <taxon>Strongyloidea</taxon>
        <taxon>Strongylidae</taxon>
        <taxon>Oesophagostomum</taxon>
    </lineage>
</organism>
<keyword evidence="1" id="KW-0812">Transmembrane</keyword>
<dbReference type="AlphaFoldDB" id="A0A0B1RZM9"/>
<feature type="transmembrane region" description="Helical" evidence="1">
    <location>
        <begin position="49"/>
        <end position="70"/>
    </location>
</feature>
<keyword evidence="1" id="KW-0472">Membrane</keyword>
<keyword evidence="3" id="KW-1185">Reference proteome</keyword>
<accession>A0A0B1RZM9</accession>
<evidence type="ECO:0000256" key="1">
    <source>
        <dbReference type="SAM" id="Phobius"/>
    </source>
</evidence>
<evidence type="ECO:0000313" key="2">
    <source>
        <dbReference type="EMBL" id="KHJ78119.1"/>
    </source>
</evidence>
<feature type="transmembrane region" description="Helical" evidence="1">
    <location>
        <begin position="20"/>
        <end position="43"/>
    </location>
</feature>
<name>A0A0B1RZM9_OESDE</name>
<protein>
    <submittedName>
        <fullName evidence="2">Uncharacterized protein</fullName>
    </submittedName>
</protein>
<proteinExistence type="predicted"/>